<accession>A0ABT4ZW62</accession>
<evidence type="ECO:0000313" key="1">
    <source>
        <dbReference type="EMBL" id="MDB9443635.1"/>
    </source>
</evidence>
<reference evidence="1 2" key="1">
    <citation type="submission" date="2023-01" db="EMBL/GenBank/DDBJ databases">
        <title>Genomes from the Australian National Cyanobacteria Reference Collection.</title>
        <authorList>
            <person name="Willis A."/>
            <person name="Lee E.M.F."/>
        </authorList>
    </citation>
    <scope>NUCLEOTIDE SEQUENCE [LARGE SCALE GENOMIC DNA]</scope>
    <source>
        <strain evidence="1 2">CS-549</strain>
    </source>
</reference>
<sequence>MKTEIIIETIKSWAFRLLIDNQKNQINIQRGWLEFAQPINTDNAQIATIKNQLAKDKNFIKITDNEYINMSLAKGYECCYLPTSKKTYQTLIKIYSVNDESLIFDVNIYAKLRSQFPNKLISYGLSLV</sequence>
<comment type="caution">
    <text evidence="1">The sequence shown here is derived from an EMBL/GenBank/DDBJ whole genome shotgun (WGS) entry which is preliminary data.</text>
</comment>
<name>A0ABT4ZW62_9CYAN</name>
<dbReference type="RefSeq" id="WP_272110786.1">
    <property type="nucleotide sequence ID" value="NZ_JAQMTI010000256.1"/>
</dbReference>
<gene>
    <name evidence="1" type="ORF">PN497_20100</name>
</gene>
<keyword evidence="2" id="KW-1185">Reference proteome</keyword>
<evidence type="ECO:0000313" key="2">
    <source>
        <dbReference type="Proteomes" id="UP001211711"/>
    </source>
</evidence>
<organism evidence="1 2">
    <name type="scientific">Sphaerospermopsis kisseleviana CS-549</name>
    <dbReference type="NCBI Taxonomy" id="3021783"/>
    <lineage>
        <taxon>Bacteria</taxon>
        <taxon>Bacillati</taxon>
        <taxon>Cyanobacteriota</taxon>
        <taxon>Cyanophyceae</taxon>
        <taxon>Nostocales</taxon>
        <taxon>Aphanizomenonaceae</taxon>
        <taxon>Sphaerospermopsis</taxon>
        <taxon>Sphaerospermopsis kisseleviana</taxon>
    </lineage>
</organism>
<dbReference type="EMBL" id="JAQMTI010000256">
    <property type="protein sequence ID" value="MDB9443635.1"/>
    <property type="molecule type" value="Genomic_DNA"/>
</dbReference>
<protein>
    <submittedName>
        <fullName evidence="1">Uncharacterized protein</fullName>
    </submittedName>
</protein>
<dbReference type="Proteomes" id="UP001211711">
    <property type="component" value="Unassembled WGS sequence"/>
</dbReference>
<proteinExistence type="predicted"/>